<dbReference type="EMBL" id="BAABME010013268">
    <property type="protein sequence ID" value="GAA0185980.1"/>
    <property type="molecule type" value="Genomic_DNA"/>
</dbReference>
<dbReference type="InterPro" id="IPR004864">
    <property type="entry name" value="LEA_2"/>
</dbReference>
<dbReference type="PANTHER" id="PTHR31234:SF72">
    <property type="entry name" value="NDR1_HIN1-LIKE PROTEIN 6"/>
    <property type="match status" value="1"/>
</dbReference>
<evidence type="ECO:0000256" key="3">
    <source>
        <dbReference type="ARBA" id="ARBA00022989"/>
    </source>
</evidence>
<feature type="domain" description="Late embryogenesis abundant protein LEA-2 subgroup" evidence="7">
    <location>
        <begin position="126"/>
        <end position="227"/>
    </location>
</feature>
<dbReference type="Pfam" id="PF03168">
    <property type="entry name" value="LEA_2"/>
    <property type="match status" value="1"/>
</dbReference>
<keyword evidence="4 6" id="KW-0472">Membrane</keyword>
<reference evidence="8 9" key="1">
    <citation type="submission" date="2024-01" db="EMBL/GenBank/DDBJ databases">
        <title>The complete chloroplast genome sequence of Lithospermum erythrorhizon: insights into the phylogenetic relationship among Boraginaceae species and the maternal lineages of purple gromwells.</title>
        <authorList>
            <person name="Okada T."/>
            <person name="Watanabe K."/>
        </authorList>
    </citation>
    <scope>NUCLEOTIDE SEQUENCE [LARGE SCALE GENOMIC DNA]</scope>
</reference>
<dbReference type="InterPro" id="IPR044839">
    <property type="entry name" value="NDR1-like"/>
</dbReference>
<evidence type="ECO:0000256" key="2">
    <source>
        <dbReference type="ARBA" id="ARBA00022692"/>
    </source>
</evidence>
<feature type="transmembrane region" description="Helical" evidence="6">
    <location>
        <begin position="67"/>
        <end position="93"/>
    </location>
</feature>
<accession>A0AAV3RYQ6</accession>
<name>A0AAV3RYQ6_LITER</name>
<keyword evidence="3 6" id="KW-1133">Transmembrane helix</keyword>
<evidence type="ECO:0000313" key="8">
    <source>
        <dbReference type="EMBL" id="GAA0185980.1"/>
    </source>
</evidence>
<evidence type="ECO:0000256" key="5">
    <source>
        <dbReference type="SAM" id="MobiDB-lite"/>
    </source>
</evidence>
<evidence type="ECO:0000259" key="7">
    <source>
        <dbReference type="Pfam" id="PF03168"/>
    </source>
</evidence>
<dbReference type="AlphaFoldDB" id="A0AAV3RYQ6"/>
<organism evidence="8 9">
    <name type="scientific">Lithospermum erythrorhizon</name>
    <name type="common">Purple gromwell</name>
    <name type="synonym">Lithospermum officinale var. erythrorhizon</name>
    <dbReference type="NCBI Taxonomy" id="34254"/>
    <lineage>
        <taxon>Eukaryota</taxon>
        <taxon>Viridiplantae</taxon>
        <taxon>Streptophyta</taxon>
        <taxon>Embryophyta</taxon>
        <taxon>Tracheophyta</taxon>
        <taxon>Spermatophyta</taxon>
        <taxon>Magnoliopsida</taxon>
        <taxon>eudicotyledons</taxon>
        <taxon>Gunneridae</taxon>
        <taxon>Pentapetalae</taxon>
        <taxon>asterids</taxon>
        <taxon>lamiids</taxon>
        <taxon>Boraginales</taxon>
        <taxon>Boraginaceae</taxon>
        <taxon>Boraginoideae</taxon>
        <taxon>Lithospermeae</taxon>
        <taxon>Lithospermum</taxon>
    </lineage>
</organism>
<dbReference type="Proteomes" id="UP001454036">
    <property type="component" value="Unassembled WGS sequence"/>
</dbReference>
<dbReference type="SUPFAM" id="SSF117070">
    <property type="entry name" value="LEA14-like"/>
    <property type="match status" value="1"/>
</dbReference>
<keyword evidence="2 6" id="KW-0812">Transmembrane</keyword>
<comment type="caution">
    <text evidence="8">The sequence shown here is derived from an EMBL/GenBank/DDBJ whole genome shotgun (WGS) entry which is preliminary data.</text>
</comment>
<dbReference type="PANTHER" id="PTHR31234">
    <property type="entry name" value="LATE EMBRYOGENESIS ABUNDANT (LEA) HYDROXYPROLINE-RICH GLYCOPROTEIN FAMILY"/>
    <property type="match status" value="1"/>
</dbReference>
<feature type="region of interest" description="Disordered" evidence="5">
    <location>
        <begin position="1"/>
        <end position="48"/>
    </location>
</feature>
<evidence type="ECO:0000256" key="4">
    <source>
        <dbReference type="ARBA" id="ARBA00023136"/>
    </source>
</evidence>
<evidence type="ECO:0000256" key="1">
    <source>
        <dbReference type="ARBA" id="ARBA00004167"/>
    </source>
</evidence>
<dbReference type="Gene3D" id="2.60.40.1820">
    <property type="match status" value="1"/>
</dbReference>
<keyword evidence="9" id="KW-1185">Reference proteome</keyword>
<evidence type="ECO:0000313" key="9">
    <source>
        <dbReference type="Proteomes" id="UP001454036"/>
    </source>
</evidence>
<dbReference type="GO" id="GO:0005886">
    <property type="term" value="C:plasma membrane"/>
    <property type="evidence" value="ECO:0007669"/>
    <property type="project" value="TreeGrafter"/>
</dbReference>
<protein>
    <recommendedName>
        <fullName evidence="7">Late embryogenesis abundant protein LEA-2 subgroup domain-containing protein</fullName>
    </recommendedName>
</protein>
<sequence length="253" mass="28465">MAADPQNKVHPVPDLEAPAQPTAPLMSKASSRSDHGDPEQPQQAPPVRAIPYKYTKPPKRRSCCVRCLCWTLCFLFLIIVILGILAAVIYFVFDPKVPKYSVDSMRVTQFSVNTDNSLYATFNLNITTRNPNKKIGIYYEGGSNLKVSYSGTTLGEGRLPKFYQGHRNTTVLDVQLTGQTDNASRLLSSLQAQQQTGNIPLRLRAKVPVRIKLGKLKLMKWKFIVKCNLVVDSLSEANNIRISENDCKFRFRF</sequence>
<evidence type="ECO:0000256" key="6">
    <source>
        <dbReference type="SAM" id="Phobius"/>
    </source>
</evidence>
<gene>
    <name evidence="8" type="ORF">LIER_33268</name>
</gene>
<dbReference type="GO" id="GO:0098542">
    <property type="term" value="P:defense response to other organism"/>
    <property type="evidence" value="ECO:0007669"/>
    <property type="project" value="InterPro"/>
</dbReference>
<proteinExistence type="predicted"/>
<comment type="subcellular location">
    <subcellularLocation>
        <location evidence="1">Membrane</location>
        <topology evidence="1">Single-pass membrane protein</topology>
    </subcellularLocation>
</comment>